<sequence length="165" mass="16421">MSARNAVACSAVSAGCVLLAGGPALADDLDVSPNVVRPGQSVTVSGGCRTSDRYVTLSGAVHGKGVVNDGWFSVSARPSPARAGRYTITAKCITSNYSQDGSFEIGKGQRKPDATGRPHGGAMTGGGGTQGPDVPWTGLGLTLLGGAAGIGGVALLRNRAARGRV</sequence>
<accession>A0ABV9UD64</accession>
<evidence type="ECO:0000256" key="2">
    <source>
        <dbReference type="SAM" id="Phobius"/>
    </source>
</evidence>
<evidence type="ECO:0000313" key="5">
    <source>
        <dbReference type="Proteomes" id="UP001595872"/>
    </source>
</evidence>
<evidence type="ECO:0008006" key="6">
    <source>
        <dbReference type="Google" id="ProtNLM"/>
    </source>
</evidence>
<comment type="caution">
    <text evidence="4">The sequence shown here is derived from an EMBL/GenBank/DDBJ whole genome shotgun (WGS) entry which is preliminary data.</text>
</comment>
<feature type="chain" id="PRO_5045613787" description="LPXTG cell wall anchor domain-containing protein" evidence="3">
    <location>
        <begin position="27"/>
        <end position="165"/>
    </location>
</feature>
<dbReference type="PROSITE" id="PS51257">
    <property type="entry name" value="PROKAR_LIPOPROTEIN"/>
    <property type="match status" value="1"/>
</dbReference>
<evidence type="ECO:0000256" key="1">
    <source>
        <dbReference type="SAM" id="MobiDB-lite"/>
    </source>
</evidence>
<keyword evidence="2" id="KW-0812">Transmembrane</keyword>
<feature type="region of interest" description="Disordered" evidence="1">
    <location>
        <begin position="103"/>
        <end position="134"/>
    </location>
</feature>
<feature type="compositionally biased region" description="Gly residues" evidence="1">
    <location>
        <begin position="118"/>
        <end position="130"/>
    </location>
</feature>
<gene>
    <name evidence="4" type="ORF">ACFPCY_41615</name>
</gene>
<evidence type="ECO:0000256" key="3">
    <source>
        <dbReference type="SAM" id="SignalP"/>
    </source>
</evidence>
<keyword evidence="2" id="KW-1133">Transmembrane helix</keyword>
<protein>
    <recommendedName>
        <fullName evidence="6">LPXTG cell wall anchor domain-containing protein</fullName>
    </recommendedName>
</protein>
<keyword evidence="3" id="KW-0732">Signal</keyword>
<dbReference type="RefSeq" id="WP_378265151.1">
    <property type="nucleotide sequence ID" value="NZ_JBHSIT010000020.1"/>
</dbReference>
<dbReference type="Proteomes" id="UP001595872">
    <property type="component" value="Unassembled WGS sequence"/>
</dbReference>
<feature type="transmembrane region" description="Helical" evidence="2">
    <location>
        <begin position="136"/>
        <end position="156"/>
    </location>
</feature>
<organism evidence="4 5">
    <name type="scientific">Actinomadura gamaensis</name>
    <dbReference type="NCBI Taxonomy" id="1763541"/>
    <lineage>
        <taxon>Bacteria</taxon>
        <taxon>Bacillati</taxon>
        <taxon>Actinomycetota</taxon>
        <taxon>Actinomycetes</taxon>
        <taxon>Streptosporangiales</taxon>
        <taxon>Thermomonosporaceae</taxon>
        <taxon>Actinomadura</taxon>
    </lineage>
</organism>
<name>A0ABV9UD64_9ACTN</name>
<keyword evidence="5" id="KW-1185">Reference proteome</keyword>
<feature type="signal peptide" evidence="3">
    <location>
        <begin position="1"/>
        <end position="26"/>
    </location>
</feature>
<evidence type="ECO:0000313" key="4">
    <source>
        <dbReference type="EMBL" id="MFC4913843.1"/>
    </source>
</evidence>
<proteinExistence type="predicted"/>
<reference evidence="5" key="1">
    <citation type="journal article" date="2019" name="Int. J. Syst. Evol. Microbiol.">
        <title>The Global Catalogue of Microorganisms (GCM) 10K type strain sequencing project: providing services to taxonomists for standard genome sequencing and annotation.</title>
        <authorList>
            <consortium name="The Broad Institute Genomics Platform"/>
            <consortium name="The Broad Institute Genome Sequencing Center for Infectious Disease"/>
            <person name="Wu L."/>
            <person name="Ma J."/>
        </authorList>
    </citation>
    <scope>NUCLEOTIDE SEQUENCE [LARGE SCALE GENOMIC DNA]</scope>
    <source>
        <strain evidence="5">KLKA75</strain>
    </source>
</reference>
<dbReference type="EMBL" id="JBHSIT010000020">
    <property type="protein sequence ID" value="MFC4913843.1"/>
    <property type="molecule type" value="Genomic_DNA"/>
</dbReference>
<keyword evidence="2" id="KW-0472">Membrane</keyword>